<reference evidence="2 3" key="1">
    <citation type="submission" date="2014-04" db="EMBL/GenBank/DDBJ databases">
        <authorList>
            <consortium name="DOE Joint Genome Institute"/>
            <person name="Kuo A."/>
            <person name="Kohler A."/>
            <person name="Costa M.D."/>
            <person name="Nagy L.G."/>
            <person name="Floudas D."/>
            <person name="Copeland A."/>
            <person name="Barry K.W."/>
            <person name="Cichocki N."/>
            <person name="Veneault-Fourrey C."/>
            <person name="LaButti K."/>
            <person name="Lindquist E.A."/>
            <person name="Lipzen A."/>
            <person name="Lundell T."/>
            <person name="Morin E."/>
            <person name="Murat C."/>
            <person name="Sun H."/>
            <person name="Tunlid A."/>
            <person name="Henrissat B."/>
            <person name="Grigoriev I.V."/>
            <person name="Hibbett D.S."/>
            <person name="Martin F."/>
            <person name="Nordberg H.P."/>
            <person name="Cantor M.N."/>
            <person name="Hua S.X."/>
        </authorList>
    </citation>
    <scope>NUCLEOTIDE SEQUENCE [LARGE SCALE GENOMIC DNA]</scope>
    <source>
        <strain evidence="2 3">Marx 270</strain>
    </source>
</reference>
<dbReference type="InterPro" id="IPR013083">
    <property type="entry name" value="Znf_RING/FYVE/PHD"/>
</dbReference>
<evidence type="ECO:0000313" key="3">
    <source>
        <dbReference type="Proteomes" id="UP000054217"/>
    </source>
</evidence>
<organism evidence="2 3">
    <name type="scientific">Pisolithus tinctorius Marx 270</name>
    <dbReference type="NCBI Taxonomy" id="870435"/>
    <lineage>
        <taxon>Eukaryota</taxon>
        <taxon>Fungi</taxon>
        <taxon>Dikarya</taxon>
        <taxon>Basidiomycota</taxon>
        <taxon>Agaricomycotina</taxon>
        <taxon>Agaricomycetes</taxon>
        <taxon>Agaricomycetidae</taxon>
        <taxon>Boletales</taxon>
        <taxon>Sclerodermatineae</taxon>
        <taxon>Pisolithaceae</taxon>
        <taxon>Pisolithus</taxon>
    </lineage>
</organism>
<evidence type="ECO:0000313" key="2">
    <source>
        <dbReference type="EMBL" id="KIO05119.1"/>
    </source>
</evidence>
<dbReference type="Gene3D" id="3.30.40.10">
    <property type="entry name" value="Zinc/RING finger domain, C3HC4 (zinc finger)"/>
    <property type="match status" value="1"/>
</dbReference>
<dbReference type="OrthoDB" id="2652344at2759"/>
<dbReference type="SUPFAM" id="SSF57903">
    <property type="entry name" value="FYVE/PHD zinc finger"/>
    <property type="match status" value="1"/>
</dbReference>
<dbReference type="InterPro" id="IPR011011">
    <property type="entry name" value="Znf_FYVE_PHD"/>
</dbReference>
<keyword evidence="3" id="KW-1185">Reference proteome</keyword>
<protein>
    <submittedName>
        <fullName evidence="2">Uncharacterized protein</fullName>
    </submittedName>
</protein>
<sequence>MPRTKQTAKKSNGGVAPRVTLSDLDSGGAAAELQSDDLEAIPLIEDAQNFCILCQDGRKLWCCDSCERVVCNRCVTVPQEHLSNVSAPDVQFQCVNCHWLTSWWEQTVKPYWGFYHDGYPVLPVPISVNRPLELSIRSRLLSHPTLVIHLRLTGIPAGGPVNMVTEVLAPYFPGGGFQFIDLEFDIATCAKLKKYNNRASHLMSKLSQFQFRNVIVGITDHSDTERGDLFIGKSSKGSYQALVPSECLSGLLSPFRSLLSGAMLFLFAFLFVEGGEFSTVCQAASSCGIVTVTNPTTTLFRIAPRTPVHISTITGDAQERRDGRCERRTGQGRRCSVPLTLVVLGGWFWEDNGKEEKDAKRGHRSGVDDGNRTTMSTGRGTRNPGVPGGADDERERELDGIERDLGGRHVGKFSQVKASNPSPLVQGHVQHDGGRRDSSHISRSPSLSSLFSVLQDIWKMTPVNVRQKQMGPIHLADDDDEQDRDVDVKAGDHTIWCMCSSTSLKGKRMDCRIDTAQR</sequence>
<reference evidence="3" key="2">
    <citation type="submission" date="2015-01" db="EMBL/GenBank/DDBJ databases">
        <title>Evolutionary Origins and Diversification of the Mycorrhizal Mutualists.</title>
        <authorList>
            <consortium name="DOE Joint Genome Institute"/>
            <consortium name="Mycorrhizal Genomics Consortium"/>
            <person name="Kohler A."/>
            <person name="Kuo A."/>
            <person name="Nagy L.G."/>
            <person name="Floudas D."/>
            <person name="Copeland A."/>
            <person name="Barry K.W."/>
            <person name="Cichocki N."/>
            <person name="Veneault-Fourrey C."/>
            <person name="LaButti K."/>
            <person name="Lindquist E.A."/>
            <person name="Lipzen A."/>
            <person name="Lundell T."/>
            <person name="Morin E."/>
            <person name="Murat C."/>
            <person name="Riley R."/>
            <person name="Ohm R."/>
            <person name="Sun H."/>
            <person name="Tunlid A."/>
            <person name="Henrissat B."/>
            <person name="Grigoriev I.V."/>
            <person name="Hibbett D.S."/>
            <person name="Martin F."/>
        </authorList>
    </citation>
    <scope>NUCLEOTIDE SEQUENCE [LARGE SCALE GENOMIC DNA]</scope>
    <source>
        <strain evidence="3">Marx 270</strain>
    </source>
</reference>
<proteinExistence type="predicted"/>
<dbReference type="STRING" id="870435.A0A0C3PBN7"/>
<dbReference type="Proteomes" id="UP000054217">
    <property type="component" value="Unassembled WGS sequence"/>
</dbReference>
<gene>
    <name evidence="2" type="ORF">M404DRAFT_25738</name>
</gene>
<dbReference type="EMBL" id="KN831968">
    <property type="protein sequence ID" value="KIO05119.1"/>
    <property type="molecule type" value="Genomic_DNA"/>
</dbReference>
<feature type="compositionally biased region" description="Basic and acidic residues" evidence="1">
    <location>
        <begin position="355"/>
        <end position="371"/>
    </location>
</feature>
<dbReference type="InParanoid" id="A0A0C3PBN7"/>
<evidence type="ECO:0000256" key="1">
    <source>
        <dbReference type="SAM" id="MobiDB-lite"/>
    </source>
</evidence>
<name>A0A0C3PBN7_PISTI</name>
<feature type="region of interest" description="Disordered" evidence="1">
    <location>
        <begin position="413"/>
        <end position="445"/>
    </location>
</feature>
<accession>A0A0C3PBN7</accession>
<feature type="region of interest" description="Disordered" evidence="1">
    <location>
        <begin position="355"/>
        <end position="394"/>
    </location>
</feature>
<feature type="compositionally biased region" description="Basic and acidic residues" evidence="1">
    <location>
        <begin position="429"/>
        <end position="440"/>
    </location>
</feature>
<dbReference type="AlphaFoldDB" id="A0A0C3PBN7"/>
<dbReference type="HOGENOM" id="CLU_525914_0_0_1"/>